<dbReference type="Proteomes" id="UP000469159">
    <property type="component" value="Unassembled WGS sequence"/>
</dbReference>
<dbReference type="AlphaFoldDB" id="A0A6I4UV91"/>
<feature type="transmembrane region" description="Helical" evidence="1">
    <location>
        <begin position="121"/>
        <end position="145"/>
    </location>
</feature>
<keyword evidence="1" id="KW-1133">Transmembrane helix</keyword>
<evidence type="ECO:0000313" key="3">
    <source>
        <dbReference type="Proteomes" id="UP000469159"/>
    </source>
</evidence>
<dbReference type="RefSeq" id="WP_160747405.1">
    <property type="nucleotide sequence ID" value="NZ_WTYK01000008.1"/>
</dbReference>
<proteinExistence type="predicted"/>
<evidence type="ECO:0008006" key="4">
    <source>
        <dbReference type="Google" id="ProtNLM"/>
    </source>
</evidence>
<feature type="transmembrane region" description="Helical" evidence="1">
    <location>
        <begin position="95"/>
        <end position="115"/>
    </location>
</feature>
<name>A0A6I4UV91_9SPHN</name>
<keyword evidence="1" id="KW-0812">Transmembrane</keyword>
<evidence type="ECO:0000313" key="2">
    <source>
        <dbReference type="EMBL" id="MXP42548.1"/>
    </source>
</evidence>
<protein>
    <recommendedName>
        <fullName evidence="4">Sugar transporter</fullName>
    </recommendedName>
</protein>
<dbReference type="OrthoDB" id="5801787at2"/>
<keyword evidence="3" id="KW-1185">Reference proteome</keyword>
<feature type="transmembrane region" description="Helical" evidence="1">
    <location>
        <begin position="12"/>
        <end position="29"/>
    </location>
</feature>
<comment type="caution">
    <text evidence="2">The sequence shown here is derived from an EMBL/GenBank/DDBJ whole genome shotgun (WGS) entry which is preliminary data.</text>
</comment>
<feature type="transmembrane region" description="Helical" evidence="1">
    <location>
        <begin position="72"/>
        <end position="90"/>
    </location>
</feature>
<gene>
    <name evidence="2" type="ORF">GRI75_12950</name>
</gene>
<evidence type="ECO:0000256" key="1">
    <source>
        <dbReference type="SAM" id="Phobius"/>
    </source>
</evidence>
<reference evidence="2 3" key="1">
    <citation type="submission" date="2019-12" db="EMBL/GenBank/DDBJ databases">
        <title>Genomic-based taxomic classification of the family Erythrobacteraceae.</title>
        <authorList>
            <person name="Xu L."/>
        </authorList>
    </citation>
    <scope>NUCLEOTIDE SEQUENCE [LARGE SCALE GENOMIC DNA]</scope>
    <source>
        <strain evidence="2 3">MCCC 1K02066</strain>
    </source>
</reference>
<accession>A0A6I4UV91</accession>
<dbReference type="EMBL" id="WTYK01000008">
    <property type="protein sequence ID" value="MXP42548.1"/>
    <property type="molecule type" value="Genomic_DNA"/>
</dbReference>
<keyword evidence="1" id="KW-0472">Membrane</keyword>
<organism evidence="2 3">
    <name type="scientific">Croceibacterium soli</name>
    <dbReference type="NCBI Taxonomy" id="1739690"/>
    <lineage>
        <taxon>Bacteria</taxon>
        <taxon>Pseudomonadati</taxon>
        <taxon>Pseudomonadota</taxon>
        <taxon>Alphaproteobacteria</taxon>
        <taxon>Sphingomonadales</taxon>
        <taxon>Erythrobacteraceae</taxon>
        <taxon>Croceibacterium</taxon>
    </lineage>
</organism>
<sequence>MNATVAPERASVPWHLWVIGLVSLCWHGFGGYDYIQSQLGNREYIASMTEPFGYDADTAVAYFQSFPLWADTAWALGVWGAVAGSVLLLLRSRFAFHAFVVSLVGMLAGMGYQFMNPLPGATTSAVAVSFTLLILAVILLLIWYAKRMTALGVLR</sequence>